<dbReference type="AlphaFoldDB" id="A0A1M6TP31"/>
<evidence type="ECO:0008006" key="3">
    <source>
        <dbReference type="Google" id="ProtNLM"/>
    </source>
</evidence>
<dbReference type="EMBL" id="FRAW01000010">
    <property type="protein sequence ID" value="SHK58752.1"/>
    <property type="molecule type" value="Genomic_DNA"/>
</dbReference>
<proteinExistence type="predicted"/>
<reference evidence="2" key="1">
    <citation type="submission" date="2016-11" db="EMBL/GenBank/DDBJ databases">
        <authorList>
            <person name="Varghese N."/>
            <person name="Submissions S."/>
        </authorList>
    </citation>
    <scope>NUCLEOTIDE SEQUENCE [LARGE SCALE GENOMIC DNA]</scope>
    <source>
        <strain evidence="2">UWOS</strain>
    </source>
</reference>
<dbReference type="RefSeq" id="WP_073303723.1">
    <property type="nucleotide sequence ID" value="NZ_FRAW01000010.1"/>
</dbReference>
<gene>
    <name evidence="1" type="ORF">SAMN05720469_11081</name>
</gene>
<name>A0A1M6TP31_9BACT</name>
<evidence type="ECO:0000313" key="2">
    <source>
        <dbReference type="Proteomes" id="UP000184275"/>
    </source>
</evidence>
<dbReference type="Proteomes" id="UP000184275">
    <property type="component" value="Unassembled WGS sequence"/>
</dbReference>
<protein>
    <recommendedName>
        <fullName evidence="3">Transglutaminase-like superfamily protein</fullName>
    </recommendedName>
</protein>
<sequence length="186" mass="21159">MILSANAKYSNLARAKGVDSWEALKAYVAELPYGRTSNPKDISLVLNEGRGTCSGKHALLAAIAKENAISDVHLMVAAFKMSAGSSPKIRSVLEHFHLDSIPEAHCYLKESGKFGDYTRPGKFFNDFESRILDTRELFDYEDIAQEKTAYHQNFMRNWLRESSLPYSFDELWKIREACIQKLSEDR</sequence>
<keyword evidence="2" id="KW-1185">Reference proteome</keyword>
<accession>A0A1M6TP31</accession>
<evidence type="ECO:0000313" key="1">
    <source>
        <dbReference type="EMBL" id="SHK58752.1"/>
    </source>
</evidence>
<organism evidence="1 2">
    <name type="scientific">Fibrobacter intestinalis</name>
    <dbReference type="NCBI Taxonomy" id="28122"/>
    <lineage>
        <taxon>Bacteria</taxon>
        <taxon>Pseudomonadati</taxon>
        <taxon>Fibrobacterota</taxon>
        <taxon>Fibrobacteria</taxon>
        <taxon>Fibrobacterales</taxon>
        <taxon>Fibrobacteraceae</taxon>
        <taxon>Fibrobacter</taxon>
    </lineage>
</organism>